<keyword evidence="2" id="KW-0812">Transmembrane</keyword>
<feature type="compositionally biased region" description="Basic and acidic residues" evidence="1">
    <location>
        <begin position="42"/>
        <end position="61"/>
    </location>
</feature>
<organism evidence="3 4">
    <name type="scientific">Oceanobacillus jeddahense</name>
    <dbReference type="NCBI Taxonomy" id="1462527"/>
    <lineage>
        <taxon>Bacteria</taxon>
        <taxon>Bacillati</taxon>
        <taxon>Bacillota</taxon>
        <taxon>Bacilli</taxon>
        <taxon>Bacillales</taxon>
        <taxon>Bacillaceae</taxon>
        <taxon>Oceanobacillus</taxon>
    </lineage>
</organism>
<protein>
    <submittedName>
        <fullName evidence="3">Uncharacterized protein</fullName>
    </submittedName>
</protein>
<keyword evidence="2" id="KW-0472">Membrane</keyword>
<dbReference type="EMBL" id="CP101914">
    <property type="protein sequence ID" value="UUI04266.1"/>
    <property type="molecule type" value="Genomic_DNA"/>
</dbReference>
<name>A0ABY5JVB5_9BACI</name>
<evidence type="ECO:0000313" key="4">
    <source>
        <dbReference type="Proteomes" id="UP001059773"/>
    </source>
</evidence>
<evidence type="ECO:0000256" key="2">
    <source>
        <dbReference type="SAM" id="Phobius"/>
    </source>
</evidence>
<gene>
    <name evidence="3" type="ORF">NP439_06275</name>
</gene>
<accession>A0ABY5JVB5</accession>
<reference evidence="3" key="1">
    <citation type="submission" date="2022-07" db="EMBL/GenBank/DDBJ databases">
        <title>FELIX.</title>
        <authorList>
            <person name="Wan K.H."/>
            <person name="Park S."/>
            <person name="Lawrence Q."/>
            <person name="Eichenberger J.P."/>
            <person name="Booth B.W."/>
            <person name="Piaggio A.J."/>
            <person name="Chandler J.C."/>
            <person name="Franklin A.B."/>
            <person name="Celniker S.E."/>
        </authorList>
    </citation>
    <scope>NUCLEOTIDE SEQUENCE</scope>
    <source>
        <strain evidence="3">QA-1986 374</strain>
    </source>
</reference>
<dbReference type="RefSeq" id="WP_256709212.1">
    <property type="nucleotide sequence ID" value="NZ_CP101914.1"/>
</dbReference>
<sequence length="61" mass="7352">MWDELTGILPNYLILLCTLLSFLVPYVIYKLNQKLHQYGDPPWKHSRYEENERKGDQNKKT</sequence>
<keyword evidence="2" id="KW-1133">Transmembrane helix</keyword>
<dbReference type="Proteomes" id="UP001059773">
    <property type="component" value="Chromosome"/>
</dbReference>
<keyword evidence="4" id="KW-1185">Reference proteome</keyword>
<evidence type="ECO:0000313" key="3">
    <source>
        <dbReference type="EMBL" id="UUI04266.1"/>
    </source>
</evidence>
<proteinExistence type="predicted"/>
<feature type="region of interest" description="Disordered" evidence="1">
    <location>
        <begin position="37"/>
        <end position="61"/>
    </location>
</feature>
<feature type="transmembrane region" description="Helical" evidence="2">
    <location>
        <begin position="12"/>
        <end position="29"/>
    </location>
</feature>
<evidence type="ECO:0000256" key="1">
    <source>
        <dbReference type="SAM" id="MobiDB-lite"/>
    </source>
</evidence>